<evidence type="ECO:0000313" key="2">
    <source>
        <dbReference type="EMBL" id="MPC32925.1"/>
    </source>
</evidence>
<feature type="domain" description="MAM" evidence="1">
    <location>
        <begin position="6"/>
        <end position="53"/>
    </location>
</feature>
<name>A0A5B7EHQ2_PORTR</name>
<dbReference type="OrthoDB" id="409956at2759"/>
<evidence type="ECO:0000313" key="3">
    <source>
        <dbReference type="Proteomes" id="UP000324222"/>
    </source>
</evidence>
<dbReference type="EMBL" id="VSRR010002724">
    <property type="protein sequence ID" value="MPC32925.1"/>
    <property type="molecule type" value="Genomic_DNA"/>
</dbReference>
<dbReference type="PROSITE" id="PS50060">
    <property type="entry name" value="MAM_2"/>
    <property type="match status" value="3"/>
</dbReference>
<dbReference type="PANTHER" id="PTHR23282">
    <property type="entry name" value="APICAL ENDOSOMAL GLYCOPROTEIN PRECURSOR"/>
    <property type="match status" value="1"/>
</dbReference>
<organism evidence="2 3">
    <name type="scientific">Portunus trituberculatus</name>
    <name type="common">Swimming crab</name>
    <name type="synonym">Neptunus trituberculatus</name>
    <dbReference type="NCBI Taxonomy" id="210409"/>
    <lineage>
        <taxon>Eukaryota</taxon>
        <taxon>Metazoa</taxon>
        <taxon>Ecdysozoa</taxon>
        <taxon>Arthropoda</taxon>
        <taxon>Crustacea</taxon>
        <taxon>Multicrustacea</taxon>
        <taxon>Malacostraca</taxon>
        <taxon>Eumalacostraca</taxon>
        <taxon>Eucarida</taxon>
        <taxon>Decapoda</taxon>
        <taxon>Pleocyemata</taxon>
        <taxon>Brachyura</taxon>
        <taxon>Eubrachyura</taxon>
        <taxon>Portunoidea</taxon>
        <taxon>Portunidae</taxon>
        <taxon>Portuninae</taxon>
        <taxon>Portunus</taxon>
    </lineage>
</organism>
<gene>
    <name evidence="2" type="primary">MLRP1_10</name>
    <name evidence="2" type="ORF">E2C01_026260</name>
</gene>
<evidence type="ECO:0000259" key="1">
    <source>
        <dbReference type="PROSITE" id="PS50060"/>
    </source>
</evidence>
<feature type="domain" description="MAM" evidence="1">
    <location>
        <begin position="145"/>
        <end position="286"/>
    </location>
</feature>
<dbReference type="GO" id="GO:0016020">
    <property type="term" value="C:membrane"/>
    <property type="evidence" value="ECO:0007669"/>
    <property type="project" value="InterPro"/>
</dbReference>
<dbReference type="InterPro" id="IPR013320">
    <property type="entry name" value="ConA-like_dom_sf"/>
</dbReference>
<keyword evidence="2" id="KW-0675">Receptor</keyword>
<dbReference type="Pfam" id="PF00629">
    <property type="entry name" value="MAM"/>
    <property type="match status" value="2"/>
</dbReference>
<dbReference type="Proteomes" id="UP000324222">
    <property type="component" value="Unassembled WGS sequence"/>
</dbReference>
<sequence length="287" mass="31485">MPPASGDCTFEEDTCGWSNPGANQRVDNLQFLRVRAAEFAFPTTDHSTGSRQGDVEPNLGSLSAFMLREGSSGALILTPVWTLHNFQGLTWFFAQTPLRAEGDFQVVIEAVWGASNSSGMLAIDDISVFDGNCRTVPEAAVVRAGDCTFTRGSCGWTNLTSDRDFTWTLSSAVRRPLNMHDHTYGAPDRSPLCFTFWFAGFGADPNTSLSIYLRPSQLRSFPEQLLTDLSSDIRVWSHILGDPVGWLFGQVQLLASTRFQVVFEGVSFNGGFTLDDFKVYAGTCSSE</sequence>
<dbReference type="SUPFAM" id="SSF49899">
    <property type="entry name" value="Concanavalin A-like lectins/glucanases"/>
    <property type="match status" value="2"/>
</dbReference>
<dbReference type="InterPro" id="IPR051560">
    <property type="entry name" value="MAM_domain-containing"/>
</dbReference>
<protein>
    <submittedName>
        <fullName evidence="2">MAM and LDL-receptor class A domain-containing protein 1</fullName>
    </submittedName>
</protein>
<dbReference type="AlphaFoldDB" id="A0A5B7EHQ2"/>
<dbReference type="Gene3D" id="2.60.120.200">
    <property type="match status" value="2"/>
</dbReference>
<dbReference type="InterPro" id="IPR000998">
    <property type="entry name" value="MAM_dom"/>
</dbReference>
<proteinExistence type="predicted"/>
<dbReference type="PANTHER" id="PTHR23282:SF142">
    <property type="entry name" value="MAM DOMAIN-CONTAINING PROTEIN"/>
    <property type="match status" value="1"/>
</dbReference>
<accession>A0A5B7EHQ2</accession>
<feature type="domain" description="MAM" evidence="1">
    <location>
        <begin position="58"/>
        <end position="135"/>
    </location>
</feature>
<reference evidence="2 3" key="1">
    <citation type="submission" date="2019-05" db="EMBL/GenBank/DDBJ databases">
        <title>Another draft genome of Portunus trituberculatus and its Hox gene families provides insights of decapod evolution.</title>
        <authorList>
            <person name="Jeong J.-H."/>
            <person name="Song I."/>
            <person name="Kim S."/>
            <person name="Choi T."/>
            <person name="Kim D."/>
            <person name="Ryu S."/>
            <person name="Kim W."/>
        </authorList>
    </citation>
    <scope>NUCLEOTIDE SEQUENCE [LARGE SCALE GENOMIC DNA]</scope>
    <source>
        <tissue evidence="2">Muscle</tissue>
    </source>
</reference>
<dbReference type="SMART" id="SM00137">
    <property type="entry name" value="MAM"/>
    <property type="match status" value="2"/>
</dbReference>
<keyword evidence="3" id="KW-1185">Reference proteome</keyword>
<comment type="caution">
    <text evidence="2">The sequence shown here is derived from an EMBL/GenBank/DDBJ whole genome shotgun (WGS) entry which is preliminary data.</text>
</comment>